<dbReference type="Gene3D" id="3.40.50.1820">
    <property type="entry name" value="alpha/beta hydrolase"/>
    <property type="match status" value="1"/>
</dbReference>
<dbReference type="GO" id="GO:0016787">
    <property type="term" value="F:hydrolase activity"/>
    <property type="evidence" value="ECO:0007669"/>
    <property type="project" value="UniProtKB-KW"/>
</dbReference>
<evidence type="ECO:0000256" key="2">
    <source>
        <dbReference type="ARBA" id="ARBA00022801"/>
    </source>
</evidence>
<feature type="compositionally biased region" description="Polar residues" evidence="3">
    <location>
        <begin position="302"/>
        <end position="311"/>
    </location>
</feature>
<keyword evidence="6" id="KW-1185">Reference proteome</keyword>
<gene>
    <name evidence="5" type="ORF">PG999_012051</name>
</gene>
<evidence type="ECO:0000256" key="1">
    <source>
        <dbReference type="ARBA" id="ARBA00010088"/>
    </source>
</evidence>
<feature type="domain" description="Peptidase S33 tripeptidyl aminopeptidase-like C-terminal" evidence="4">
    <location>
        <begin position="519"/>
        <end position="623"/>
    </location>
</feature>
<evidence type="ECO:0000259" key="4">
    <source>
        <dbReference type="Pfam" id="PF08386"/>
    </source>
</evidence>
<evidence type="ECO:0000256" key="3">
    <source>
        <dbReference type="SAM" id="MobiDB-lite"/>
    </source>
</evidence>
<organism evidence="5 6">
    <name type="scientific">Apiospora kogelbergensis</name>
    <dbReference type="NCBI Taxonomy" id="1337665"/>
    <lineage>
        <taxon>Eukaryota</taxon>
        <taxon>Fungi</taxon>
        <taxon>Dikarya</taxon>
        <taxon>Ascomycota</taxon>
        <taxon>Pezizomycotina</taxon>
        <taxon>Sordariomycetes</taxon>
        <taxon>Xylariomycetidae</taxon>
        <taxon>Amphisphaeriales</taxon>
        <taxon>Apiosporaceae</taxon>
        <taxon>Apiospora</taxon>
    </lineage>
</organism>
<feature type="region of interest" description="Disordered" evidence="3">
    <location>
        <begin position="289"/>
        <end position="311"/>
    </location>
</feature>
<keyword evidence="2" id="KW-0378">Hydrolase</keyword>
<dbReference type="EMBL" id="JAQQWP010000009">
    <property type="protein sequence ID" value="KAK8101677.1"/>
    <property type="molecule type" value="Genomic_DNA"/>
</dbReference>
<reference evidence="5 6" key="1">
    <citation type="submission" date="2023-01" db="EMBL/GenBank/DDBJ databases">
        <title>Analysis of 21 Apiospora genomes using comparative genomics revels a genus with tremendous synthesis potential of carbohydrate active enzymes and secondary metabolites.</title>
        <authorList>
            <person name="Sorensen T."/>
        </authorList>
    </citation>
    <scope>NUCLEOTIDE SEQUENCE [LARGE SCALE GENOMIC DNA]</scope>
    <source>
        <strain evidence="5 6">CBS 117206</strain>
    </source>
</reference>
<protein>
    <recommendedName>
        <fullName evidence="4">Peptidase S33 tripeptidyl aminopeptidase-like C-terminal domain-containing protein</fullName>
    </recommendedName>
</protein>
<dbReference type="SUPFAM" id="SSF53474">
    <property type="entry name" value="alpha/beta-Hydrolases"/>
    <property type="match status" value="2"/>
</dbReference>
<name>A0AAW0QGL2_9PEZI</name>
<comment type="caution">
    <text evidence="5">The sequence shown here is derived from an EMBL/GenBank/DDBJ whole genome shotgun (WGS) entry which is preliminary data.</text>
</comment>
<dbReference type="InterPro" id="IPR029058">
    <property type="entry name" value="AB_hydrolase_fold"/>
</dbReference>
<feature type="region of interest" description="Disordered" evidence="3">
    <location>
        <begin position="12"/>
        <end position="31"/>
    </location>
</feature>
<dbReference type="PANTHER" id="PTHR43248:SF25">
    <property type="entry name" value="AB HYDROLASE-1 DOMAIN-CONTAINING PROTEIN-RELATED"/>
    <property type="match status" value="1"/>
</dbReference>
<dbReference type="InterPro" id="IPR051601">
    <property type="entry name" value="Serine_prot/Carboxylest_S33"/>
</dbReference>
<dbReference type="PANTHER" id="PTHR43248">
    <property type="entry name" value="2-SUCCINYL-6-HYDROXY-2,4-CYCLOHEXADIENE-1-CARBOXYLATE SYNTHASE"/>
    <property type="match status" value="1"/>
</dbReference>
<dbReference type="Pfam" id="PF08386">
    <property type="entry name" value="Abhydrolase_4"/>
    <property type="match status" value="1"/>
</dbReference>
<dbReference type="InterPro" id="IPR013595">
    <property type="entry name" value="Pept_S33_TAP-like_C"/>
</dbReference>
<sequence length="735" mass="80802">MAGISGEKYAPVDVDASPTAPGRLSERPQAATTGTTASWLLKSLIAFGAIWYFVAWPHAALPGDTGKSSSSNTKDGIWSQIKPSEKLEWHPCFSAGQRCARLTVPMDYHRPLNESASHPKVHIAMVMIPGHNRTDDPMSYSESPLILNPGGPGGSGAMFALLEGQLIQGVVGTEHDVIGFDPRGIGATTPKADCFAAKGWNGVDGQNMGLMNRLTWDISGHDVGLINSSNVALSKLDVRARALAKLCQRVSDESGDGSIFEYSSTPNVARDLLSIVHAWDAWRDATAETAKPAQPHLESDEMNSNQNHSPQSTKGKLVYWGFSYGTLLGATFAAMFPDSVGRVMLDGVVDADHYVGPVWRDSIIDSDAIFDKFFGYCVEAEEKCAFYEKGDTLNDIQNRYQDIIANLLKEPRIVTSAEGNIPVILTTGDVRMVLFQALYTPNLAYPSVAEFLHAVHTDQGLSRFVHPLIVGSLCKDVRLPVWPDDAQKAVMCSDKRYKLNETVPELEKVFKDLSSISSFSDIWMGLMMGCNDWAIEAKDPPMDWDDHPARKPAPINTSFPLLFLTNHLDPVTPLYAALKMTRRFAGASVVEQTDGMGHCSSACTSMCTIRHIRAYINEGKVPRVPDFDSSEDGNKWETCKCQEKPWDSILPLNAAELVGQKLENEKMASDKRLLQGLSVEEVNMMRSWSQFGHSLAEHKMNAQFGQYQKLKRSALGLPEWTPTMQHEKCSAGQNA</sequence>
<comment type="similarity">
    <text evidence="1">Belongs to the peptidase S33 family.</text>
</comment>
<evidence type="ECO:0000313" key="6">
    <source>
        <dbReference type="Proteomes" id="UP001392437"/>
    </source>
</evidence>
<dbReference type="Proteomes" id="UP001392437">
    <property type="component" value="Unassembled WGS sequence"/>
</dbReference>
<dbReference type="AlphaFoldDB" id="A0AAW0QGL2"/>
<accession>A0AAW0QGL2</accession>
<evidence type="ECO:0000313" key="5">
    <source>
        <dbReference type="EMBL" id="KAK8101677.1"/>
    </source>
</evidence>
<proteinExistence type="inferred from homology"/>